<keyword evidence="2" id="KW-1185">Reference proteome</keyword>
<protein>
    <submittedName>
        <fullName evidence="1">Uncharacterized protein</fullName>
    </submittedName>
</protein>
<proteinExistence type="predicted"/>
<reference evidence="2" key="2">
    <citation type="journal article" date="2018" name="Mol. Plant Microbe Interact.">
        <title>Genome sequence resources for the wheat stripe rust pathogen (Puccinia striiformis f. sp. tritici) and the barley stripe rust pathogen (Puccinia striiformis f. sp. hordei).</title>
        <authorList>
            <person name="Xia C."/>
            <person name="Wang M."/>
            <person name="Yin C."/>
            <person name="Cornejo O.E."/>
            <person name="Hulbert S.H."/>
            <person name="Chen X."/>
        </authorList>
    </citation>
    <scope>NUCLEOTIDE SEQUENCE [LARGE SCALE GENOMIC DNA]</scope>
    <source>
        <strain evidence="2">93-210</strain>
    </source>
</reference>
<dbReference type="EMBL" id="CM045865">
    <property type="protein sequence ID" value="KAI7962349.1"/>
    <property type="molecule type" value="Genomic_DNA"/>
</dbReference>
<comment type="caution">
    <text evidence="1">The sequence shown here is derived from an EMBL/GenBank/DDBJ whole genome shotgun (WGS) entry which is preliminary data.</text>
</comment>
<accession>A0ACC0EZ65</accession>
<organism evidence="1 2">
    <name type="scientific">Puccinia striiformis f. sp. tritici</name>
    <dbReference type="NCBI Taxonomy" id="168172"/>
    <lineage>
        <taxon>Eukaryota</taxon>
        <taxon>Fungi</taxon>
        <taxon>Dikarya</taxon>
        <taxon>Basidiomycota</taxon>
        <taxon>Pucciniomycotina</taxon>
        <taxon>Pucciniomycetes</taxon>
        <taxon>Pucciniales</taxon>
        <taxon>Pucciniaceae</taxon>
        <taxon>Puccinia</taxon>
    </lineage>
</organism>
<sequence length="1009" mass="109853">MYNPHDGFPIPTTGGSAVPLMRNVNPIELAMNHQPGPGLPYPADVRSSLQHQSPRCVPNHPTLTSSPVGGIQPRAQQFYAPNVHSNLHHQSSRHVPNHPTLTSSPVGDIQYRERQTYPSSCLQSYPQPILPLRTDEHHPNNPPRHTLQSLPTQHRPTSNASLHTSQLPSQQLNTPTLLSFLSPSPAGHPSNHSQLPSEPAAALQRVNQLPHLSRYDAHQHQPSSTGPNASQPSPTLSKHPAPKEATNKRSNHRAAPKPPQGPKAKPPAKATPASIVPLPNLQTKLKRAMDAEEKLARTKAVQAQKARARAAAKALKGAPADVPPGQALQPPARMNQASTLPALEVGLDFSGLDTRSPLPVEQSRLDGDHPAPNLNEQRGHDGQICEQPPNEDYMEDQDEHQGKHQDEQQYKGQGEGPDDDAHDPTFSSDEDGEDIRLANGNTRRHLRADLALELEAMAEDELRTRCCKYEHYTRLVAEDKADLDEATQAYHAAIFRIACKNRLKMEVVDTYLGLGNRAQGSNMYSNFCRYDLELRKACADKSLEKGQRGKICGERWRQLTQEEKEAFEDPHYLAKLPNPYMELVLENGEVLPPCLPPGSSGGKPSKFDARRWCHKIAVDMVNLGNSHGVDGVVVVVHPTKTGQSLVTAGSRLGEAFLDILAKKDNPLDKFLEMVKGHRASCSIAGAEVPLPKRARQKKAAKNRMENCEFDMGGFDANRKPIRDQLGWALYKASNGSCTNGWPGKNTIQFLTNLKLSLRVDKNPLKIGPREFCKPISNMVIGEQERVLTALGKGWVHIVRHESVDPTEAIGHAGEDEEGTDVVETSFTVGPIPAGEALPNKTNQKKKASRKRAQASDEESTATFSSSSDSEEAPDDDRLLDNDFGMSAPGQSSRAGPSRDRTAAEDEEDVGGQYVSPQSPGSPPQGFPGVKKRLARAAKRDRAGNRGTAARKAVNTRNEVETQNDGVGRSQNKGTQKGGGAQHGGGRGFNGPCRPKKIGKTVSSAPTDVA</sequence>
<name>A0ACC0EZ65_9BASI</name>
<gene>
    <name evidence="1" type="ORF">MJO28_000443</name>
</gene>
<reference evidence="2" key="1">
    <citation type="journal article" date="2018" name="BMC Genomics">
        <title>Genomic insights into host adaptation between the wheat stripe rust pathogen (Puccinia striiformis f. sp. tritici) and the barley stripe rust pathogen (Puccinia striiformis f. sp. hordei).</title>
        <authorList>
            <person name="Xia C."/>
            <person name="Wang M."/>
            <person name="Yin C."/>
            <person name="Cornejo O.E."/>
            <person name="Hulbert S.H."/>
            <person name="Chen X."/>
        </authorList>
    </citation>
    <scope>NUCLEOTIDE SEQUENCE [LARGE SCALE GENOMIC DNA]</scope>
    <source>
        <strain evidence="2">93-210</strain>
    </source>
</reference>
<reference evidence="1 2" key="3">
    <citation type="journal article" date="2022" name="Microbiol. Spectr.">
        <title>Folding features and dynamics of 3D genome architecture in plant fungal pathogens.</title>
        <authorList>
            <person name="Xia C."/>
        </authorList>
    </citation>
    <scope>NUCLEOTIDE SEQUENCE [LARGE SCALE GENOMIC DNA]</scope>
    <source>
        <strain evidence="1 2">93-210</strain>
    </source>
</reference>
<dbReference type="Proteomes" id="UP001060170">
    <property type="component" value="Chromosome 1"/>
</dbReference>
<evidence type="ECO:0000313" key="1">
    <source>
        <dbReference type="EMBL" id="KAI7962349.1"/>
    </source>
</evidence>
<evidence type="ECO:0000313" key="2">
    <source>
        <dbReference type="Proteomes" id="UP001060170"/>
    </source>
</evidence>